<sequence>MYSSAFEHVFECYYRAISCLDRRFKQELQFRPLKMKRLYLVEPVVALYAFSSFLIYPLVQQYVYRRLWQQLTNTTYPVSDNTSRCAPSNSSSNHTNFHKVSSELQDVRMHSSPGVFQIILFGTNFSLVSHRPNKAKEKG</sequence>
<name>A0ABU7CYP4_9TELE</name>
<keyword evidence="1" id="KW-1133">Transmembrane helix</keyword>
<feature type="transmembrane region" description="Helical" evidence="1">
    <location>
        <begin position="38"/>
        <end position="59"/>
    </location>
</feature>
<keyword evidence="3" id="KW-1185">Reference proteome</keyword>
<proteinExistence type="predicted"/>
<keyword evidence="1" id="KW-0812">Transmembrane</keyword>
<evidence type="ECO:0000313" key="2">
    <source>
        <dbReference type="EMBL" id="MED6266739.1"/>
    </source>
</evidence>
<protein>
    <submittedName>
        <fullName evidence="2">Uncharacterized protein</fullName>
    </submittedName>
</protein>
<gene>
    <name evidence="2" type="ORF">CHARACLAT_005119</name>
</gene>
<reference evidence="2 3" key="1">
    <citation type="submission" date="2021-06" db="EMBL/GenBank/DDBJ databases">
        <authorList>
            <person name="Palmer J.M."/>
        </authorList>
    </citation>
    <scope>NUCLEOTIDE SEQUENCE [LARGE SCALE GENOMIC DNA]</scope>
    <source>
        <strain evidence="2 3">CL_MEX2019</strain>
        <tissue evidence="2">Muscle</tissue>
    </source>
</reference>
<organism evidence="2 3">
    <name type="scientific">Characodon lateralis</name>
    <dbReference type="NCBI Taxonomy" id="208331"/>
    <lineage>
        <taxon>Eukaryota</taxon>
        <taxon>Metazoa</taxon>
        <taxon>Chordata</taxon>
        <taxon>Craniata</taxon>
        <taxon>Vertebrata</taxon>
        <taxon>Euteleostomi</taxon>
        <taxon>Actinopterygii</taxon>
        <taxon>Neopterygii</taxon>
        <taxon>Teleostei</taxon>
        <taxon>Neoteleostei</taxon>
        <taxon>Acanthomorphata</taxon>
        <taxon>Ovalentaria</taxon>
        <taxon>Atherinomorphae</taxon>
        <taxon>Cyprinodontiformes</taxon>
        <taxon>Goodeidae</taxon>
        <taxon>Characodon</taxon>
    </lineage>
</organism>
<evidence type="ECO:0000256" key="1">
    <source>
        <dbReference type="SAM" id="Phobius"/>
    </source>
</evidence>
<dbReference type="Proteomes" id="UP001352852">
    <property type="component" value="Unassembled WGS sequence"/>
</dbReference>
<comment type="caution">
    <text evidence="2">The sequence shown here is derived from an EMBL/GenBank/DDBJ whole genome shotgun (WGS) entry which is preliminary data.</text>
</comment>
<dbReference type="EMBL" id="JAHUTJ010008443">
    <property type="protein sequence ID" value="MED6266739.1"/>
    <property type="molecule type" value="Genomic_DNA"/>
</dbReference>
<evidence type="ECO:0000313" key="3">
    <source>
        <dbReference type="Proteomes" id="UP001352852"/>
    </source>
</evidence>
<keyword evidence="1" id="KW-0472">Membrane</keyword>
<accession>A0ABU7CYP4</accession>